<dbReference type="EMBL" id="GBRH01213648">
    <property type="protein sequence ID" value="JAD84247.1"/>
    <property type="molecule type" value="Transcribed_RNA"/>
</dbReference>
<accession>A0A0A9DKD9</accession>
<reference evidence="2" key="2">
    <citation type="journal article" date="2015" name="Data Brief">
        <title>Shoot transcriptome of the giant reed, Arundo donax.</title>
        <authorList>
            <person name="Barrero R.A."/>
            <person name="Guerrero F.D."/>
            <person name="Moolhuijzen P."/>
            <person name="Goolsby J.A."/>
            <person name="Tidwell J."/>
            <person name="Bellgard S.E."/>
            <person name="Bellgard M.I."/>
        </authorList>
    </citation>
    <scope>NUCLEOTIDE SEQUENCE</scope>
    <source>
        <tissue evidence="2">Shoot tissue taken approximately 20 cm above the soil surface</tissue>
    </source>
</reference>
<protein>
    <submittedName>
        <fullName evidence="2">Uncharacterized protein</fullName>
    </submittedName>
</protein>
<evidence type="ECO:0000256" key="1">
    <source>
        <dbReference type="SAM" id="MobiDB-lite"/>
    </source>
</evidence>
<sequence>MQERTDFLFLQSHETLLTRTKTGAGYTPAARRNQEPRGTKEKPPENAGLRRKSRQELWVLT</sequence>
<feature type="compositionally biased region" description="Basic and acidic residues" evidence="1">
    <location>
        <begin position="32"/>
        <end position="44"/>
    </location>
</feature>
<dbReference type="AlphaFoldDB" id="A0A0A9DKD9"/>
<organism evidence="2">
    <name type="scientific">Arundo donax</name>
    <name type="common">Giant reed</name>
    <name type="synonym">Donax arundinaceus</name>
    <dbReference type="NCBI Taxonomy" id="35708"/>
    <lineage>
        <taxon>Eukaryota</taxon>
        <taxon>Viridiplantae</taxon>
        <taxon>Streptophyta</taxon>
        <taxon>Embryophyta</taxon>
        <taxon>Tracheophyta</taxon>
        <taxon>Spermatophyta</taxon>
        <taxon>Magnoliopsida</taxon>
        <taxon>Liliopsida</taxon>
        <taxon>Poales</taxon>
        <taxon>Poaceae</taxon>
        <taxon>PACMAD clade</taxon>
        <taxon>Arundinoideae</taxon>
        <taxon>Arundineae</taxon>
        <taxon>Arundo</taxon>
    </lineage>
</organism>
<name>A0A0A9DKD9_ARUDO</name>
<reference evidence="2" key="1">
    <citation type="submission" date="2014-09" db="EMBL/GenBank/DDBJ databases">
        <authorList>
            <person name="Magalhaes I.L.F."/>
            <person name="Oliveira U."/>
            <person name="Santos F.R."/>
            <person name="Vidigal T.H.D.A."/>
            <person name="Brescovit A.D."/>
            <person name="Santos A.J."/>
        </authorList>
    </citation>
    <scope>NUCLEOTIDE SEQUENCE</scope>
    <source>
        <tissue evidence="2">Shoot tissue taken approximately 20 cm above the soil surface</tissue>
    </source>
</reference>
<feature type="region of interest" description="Disordered" evidence="1">
    <location>
        <begin position="19"/>
        <end position="61"/>
    </location>
</feature>
<evidence type="ECO:0000313" key="2">
    <source>
        <dbReference type="EMBL" id="JAD84247.1"/>
    </source>
</evidence>
<proteinExistence type="predicted"/>